<proteinExistence type="predicted"/>
<evidence type="ECO:0000313" key="3">
    <source>
        <dbReference type="Proteomes" id="UP000217790"/>
    </source>
</evidence>
<dbReference type="Proteomes" id="UP000217790">
    <property type="component" value="Unassembled WGS sequence"/>
</dbReference>
<reference evidence="3" key="1">
    <citation type="journal article" date="2017" name="Nat. Ecol. Evol.">
        <title>Genome expansion and lineage-specific genetic innovations in the forest pathogenic fungi Armillaria.</title>
        <authorList>
            <person name="Sipos G."/>
            <person name="Prasanna A.N."/>
            <person name="Walter M.C."/>
            <person name="O'Connor E."/>
            <person name="Balint B."/>
            <person name="Krizsan K."/>
            <person name="Kiss B."/>
            <person name="Hess J."/>
            <person name="Varga T."/>
            <person name="Slot J."/>
            <person name="Riley R."/>
            <person name="Boka B."/>
            <person name="Rigling D."/>
            <person name="Barry K."/>
            <person name="Lee J."/>
            <person name="Mihaltcheva S."/>
            <person name="LaButti K."/>
            <person name="Lipzen A."/>
            <person name="Waldron R."/>
            <person name="Moloney N.M."/>
            <person name="Sperisen C."/>
            <person name="Kredics L."/>
            <person name="Vagvoelgyi C."/>
            <person name="Patrignani A."/>
            <person name="Fitzpatrick D."/>
            <person name="Nagy I."/>
            <person name="Doyle S."/>
            <person name="Anderson J.B."/>
            <person name="Grigoriev I.V."/>
            <person name="Gueldener U."/>
            <person name="Muensterkoetter M."/>
            <person name="Nagy L.G."/>
        </authorList>
    </citation>
    <scope>NUCLEOTIDE SEQUENCE [LARGE SCALE GENOMIC DNA]</scope>
    <source>
        <strain evidence="3">Ar21-2</strain>
    </source>
</reference>
<protein>
    <submittedName>
        <fullName evidence="2">Uncharacterized protein</fullName>
    </submittedName>
</protein>
<evidence type="ECO:0000256" key="1">
    <source>
        <dbReference type="SAM" id="MobiDB-lite"/>
    </source>
</evidence>
<organism evidence="2 3">
    <name type="scientific">Armillaria gallica</name>
    <name type="common">Bulbous honey fungus</name>
    <name type="synonym">Armillaria bulbosa</name>
    <dbReference type="NCBI Taxonomy" id="47427"/>
    <lineage>
        <taxon>Eukaryota</taxon>
        <taxon>Fungi</taxon>
        <taxon>Dikarya</taxon>
        <taxon>Basidiomycota</taxon>
        <taxon>Agaricomycotina</taxon>
        <taxon>Agaricomycetes</taxon>
        <taxon>Agaricomycetidae</taxon>
        <taxon>Agaricales</taxon>
        <taxon>Marasmiineae</taxon>
        <taxon>Physalacriaceae</taxon>
        <taxon>Armillaria</taxon>
    </lineage>
</organism>
<feature type="region of interest" description="Disordered" evidence="1">
    <location>
        <begin position="1"/>
        <end position="46"/>
    </location>
</feature>
<sequence length="86" mass="9833">MSPRHAGRSSEERAWKLGCGISTKPRRDPTEIEGAQQKSERRHERNFTGITYGEIRVVWQRGEKVDDASLVRGQPREVAVFVKVDL</sequence>
<dbReference type="InParanoid" id="A0A2H3D1U5"/>
<accession>A0A2H3D1U5</accession>
<evidence type="ECO:0000313" key="2">
    <source>
        <dbReference type="EMBL" id="PBK89261.1"/>
    </source>
</evidence>
<keyword evidence="3" id="KW-1185">Reference proteome</keyword>
<dbReference type="AlphaFoldDB" id="A0A2H3D1U5"/>
<dbReference type="EMBL" id="KZ293669">
    <property type="protein sequence ID" value="PBK89261.1"/>
    <property type="molecule type" value="Genomic_DNA"/>
</dbReference>
<gene>
    <name evidence="2" type="ORF">ARMGADRAFT_1015425</name>
</gene>
<name>A0A2H3D1U5_ARMGA</name>